<dbReference type="EMBL" id="CP072748">
    <property type="protein sequence ID" value="QTX10836.1"/>
    <property type="molecule type" value="Genomic_DNA"/>
</dbReference>
<dbReference type="InterPro" id="IPR000383">
    <property type="entry name" value="Xaa-Pro-like_dom"/>
</dbReference>
<feature type="domain" description="Xaa-Pro dipeptidyl-peptidase-like" evidence="1">
    <location>
        <begin position="117"/>
        <end position="225"/>
    </location>
</feature>
<keyword evidence="4" id="KW-1185">Reference proteome</keyword>
<dbReference type="SUPFAM" id="SSF53474">
    <property type="entry name" value="alpha/beta-Hydrolases"/>
    <property type="match status" value="1"/>
</dbReference>
<dbReference type="Gene3D" id="3.40.50.1820">
    <property type="entry name" value="alpha/beta hydrolase"/>
    <property type="match status" value="1"/>
</dbReference>
<protein>
    <submittedName>
        <fullName evidence="3">Acetylxylan esterase</fullName>
    </submittedName>
</protein>
<name>A0A8B0SHJ1_9GAMM</name>
<evidence type="ECO:0000313" key="3">
    <source>
        <dbReference type="EMBL" id="QTX10836.1"/>
    </source>
</evidence>
<dbReference type="Proteomes" id="UP000664466">
    <property type="component" value="Unassembled WGS sequence"/>
</dbReference>
<dbReference type="GO" id="GO:0016787">
    <property type="term" value="F:hydrolase activity"/>
    <property type="evidence" value="ECO:0007669"/>
    <property type="project" value="InterPro"/>
</dbReference>
<dbReference type="InterPro" id="IPR029058">
    <property type="entry name" value="AB_hydrolase_fold"/>
</dbReference>
<reference evidence="3" key="2">
    <citation type="submission" date="2021-04" db="EMBL/GenBank/DDBJ databases">
        <title>Complete Genome and methylome analysis of Thiothrix fructosivorans ATCC 49748.</title>
        <authorList>
            <person name="Fomenkov A."/>
            <person name="Sun L."/>
            <person name="Vincze T."/>
            <person name="Grabovich M.Y."/>
            <person name="Roberts R.J."/>
        </authorList>
    </citation>
    <scope>NUCLEOTIDE SEQUENCE</scope>
    <source>
        <strain evidence="3">ATCC 49748</strain>
    </source>
</reference>
<evidence type="ECO:0000259" key="1">
    <source>
        <dbReference type="Pfam" id="PF02129"/>
    </source>
</evidence>
<dbReference type="AlphaFoldDB" id="A0A8B0SHJ1"/>
<evidence type="ECO:0000313" key="2">
    <source>
        <dbReference type="EMBL" id="MBO0613753.1"/>
    </source>
</evidence>
<proteinExistence type="predicted"/>
<dbReference type="InterPro" id="IPR050261">
    <property type="entry name" value="FrsA_esterase"/>
</dbReference>
<dbReference type="Pfam" id="PF02129">
    <property type="entry name" value="Peptidase_S15"/>
    <property type="match status" value="1"/>
</dbReference>
<accession>A0A8B0SHJ1</accession>
<evidence type="ECO:0000313" key="4">
    <source>
        <dbReference type="Proteomes" id="UP000664466"/>
    </source>
</evidence>
<dbReference type="PANTHER" id="PTHR22946">
    <property type="entry name" value="DIENELACTONE HYDROLASE DOMAIN-CONTAINING PROTEIN-RELATED"/>
    <property type="match status" value="1"/>
</dbReference>
<dbReference type="RefSeq" id="WP_207251421.1">
    <property type="nucleotide sequence ID" value="NZ_JAFMPM010000006.1"/>
</dbReference>
<organism evidence="3">
    <name type="scientific">Thiothrix fructosivorans</name>
    <dbReference type="NCBI Taxonomy" id="111770"/>
    <lineage>
        <taxon>Bacteria</taxon>
        <taxon>Pseudomonadati</taxon>
        <taxon>Pseudomonadota</taxon>
        <taxon>Gammaproteobacteria</taxon>
        <taxon>Thiotrichales</taxon>
        <taxon>Thiotrichaceae</taxon>
        <taxon>Thiothrix</taxon>
    </lineage>
</organism>
<gene>
    <name evidence="3" type="ORF">J1836_000185</name>
    <name evidence="2" type="ORF">J1836_12625</name>
</gene>
<reference evidence="2 4" key="1">
    <citation type="submission" date="2021-03" db="EMBL/GenBank/DDBJ databases">
        <title>Draft genome and methylome analysis of Thiotrix fructosivoruns ATCC 49748.</title>
        <authorList>
            <person name="Fomenkov A."/>
            <person name="Grabovich M.Y."/>
            <person name="Roberts R.J."/>
        </authorList>
    </citation>
    <scope>NUCLEOTIDE SEQUENCE [LARGE SCALE GENOMIC DNA]</scope>
    <source>
        <strain evidence="2 4">ATCC 49748</strain>
    </source>
</reference>
<dbReference type="EMBL" id="JAFMPM010000006">
    <property type="protein sequence ID" value="MBO0613753.1"/>
    <property type="molecule type" value="Genomic_DNA"/>
</dbReference>
<sequence length="334" mass="37502">MSSEGGGRKRHRAGVFGIAGNGSRSLTKMNTLMHEFYLYANIFYCFYRINCGGFMRKAILSIFLLIISANNMCFANKFNDLKSSYKTQLTKLGESPQAYTNDTPSSGVEAIQYDSNGLKLKAWFARPDKKTSETVPAVIYLHGGFSFGKQDFDDTKEFLDNGFAVMTPIFRGENGNMGSFELFYGEVDDALAAVDWLQKQDGIDKDRIFIFGHSTGGAISELTSLSDKKGVLLSGSSGALYPPQVFTSWGDIIPFDLNNKREVFLRTFMLNTKYMERKHIAYLGKDDIDNQLVSTYQKIISEDKAPLEIKMMDGDHFSSLHDSIKQFIVEANKF</sequence>